<sequence>MKRIPWGTIYISIAAYSFFKSSFSTLLALLAVTNLLRFLYGAILYPDYLSPIKHIPSPPIRSWITGNTGTFFLQTPFEQLGEWATSVPNNGFLRYYLLGNMERLLVTTPKALSELLVQNAYEFPKTELMRLELERVTGKHGVLLVEGLEHKKQRKNLLPAFSYRHIKNLYPVFWSKSIEMVKGMEKDLRDRGSSEDNVIEIRPWASRATLDIIGIAGMDQDFGSLADPKNELARQYHRVFQEPPLFTKILFVIGFILGNVKIIQQLPLQRNRDIEEGCNYVRRVAERIIVEKKEKMKTNRSSLSNETDIVSVALSSGTFTDEELVDQMMTFLAAGHETTAAALQWAVYALCKHPDVQTRLREEVRANLPSISVENPESISATTLDSLPYLHAVCNEVLRFHPSVPLTFRISTHDTILDGTLIPKGTQLVISPEVINHHKDLWGDDADKFNPERWLGPGRANTGGTSSNYAFLTFLHGPRSCIGQGFAKAELASLLATTVGRFHMELKDPDAKLEVKRTATMSPLDGEKSPFVIHNDQFRAILGEAPTLELLAENSAYPFAHEAGIFIPSSNTLFITSNLLQNETGTPKIQITKVKCEEISSPIPMANGGVNYKDGIIVCAQGSMDTPGGIYYMSPTPPYATSILTKDFHGRPFNSVNDVVVHSDGSIWFTDPIYGFEQGYRPRPRLPSQVYRFNPATGDIRAVADGFGRPNGICFSPDEKTVYVTDTDWIHGDGTTDDSRVSSIYAFDVAYYHGQPFVTNRRLFAMADSGVPDGIKCDLAGNVYSGCGDGVHVWSPGGELLGRILIEGGVANFCFGVDGEMFLLNEHRLWKVKLTGDVKGALLGI</sequence>
<protein>
    <recommendedName>
        <fullName evidence="2">SMP-30/Gluconolactonase/LRE-like region domain-containing protein</fullName>
    </recommendedName>
</protein>
<gene>
    <name evidence="3" type="ORF">ARAM_001368</name>
</gene>
<comment type="caution">
    <text evidence="3">The sequence shown here is derived from an EMBL/GenBank/DDBJ whole genome shotgun (WGS) entry which is preliminary data.</text>
</comment>
<dbReference type="AlphaFoldDB" id="A0A0F8W332"/>
<dbReference type="Pfam" id="PF00067">
    <property type="entry name" value="p450"/>
    <property type="match status" value="1"/>
</dbReference>
<dbReference type="GO" id="GO:0005506">
    <property type="term" value="F:iron ion binding"/>
    <property type="evidence" value="ECO:0007669"/>
    <property type="project" value="InterPro"/>
</dbReference>
<feature type="domain" description="SMP-30/Gluconolactonase/LRE-like region" evidence="2">
    <location>
        <begin position="614"/>
        <end position="816"/>
    </location>
</feature>
<dbReference type="InterPro" id="IPR036396">
    <property type="entry name" value="Cyt_P450_sf"/>
</dbReference>
<dbReference type="EMBL" id="JZBS01004070">
    <property type="protein sequence ID" value="KKK12315.1"/>
    <property type="molecule type" value="Genomic_DNA"/>
</dbReference>
<dbReference type="InterPro" id="IPR011042">
    <property type="entry name" value="6-blade_b-propeller_TolB-like"/>
</dbReference>
<dbReference type="GO" id="GO:0004497">
    <property type="term" value="F:monooxygenase activity"/>
    <property type="evidence" value="ECO:0007669"/>
    <property type="project" value="InterPro"/>
</dbReference>
<evidence type="ECO:0000259" key="2">
    <source>
        <dbReference type="Pfam" id="PF08450"/>
    </source>
</evidence>
<evidence type="ECO:0000313" key="4">
    <source>
        <dbReference type="Proteomes" id="UP000034291"/>
    </source>
</evidence>
<dbReference type="SUPFAM" id="SSF48264">
    <property type="entry name" value="Cytochrome P450"/>
    <property type="match status" value="1"/>
</dbReference>
<feature type="binding site" description="axial binding residue" evidence="1">
    <location>
        <position position="481"/>
    </location>
    <ligand>
        <name>heme</name>
        <dbReference type="ChEBI" id="CHEBI:30413"/>
    </ligand>
    <ligandPart>
        <name>Fe</name>
        <dbReference type="ChEBI" id="CHEBI:18248"/>
    </ligandPart>
</feature>
<comment type="cofactor">
    <cofactor evidence="1">
        <name>heme</name>
        <dbReference type="ChEBI" id="CHEBI:30413"/>
    </cofactor>
</comment>
<keyword evidence="1" id="KW-0349">Heme</keyword>
<proteinExistence type="predicted"/>
<dbReference type="Gene3D" id="2.120.10.30">
    <property type="entry name" value="TolB, C-terminal domain"/>
    <property type="match status" value="1"/>
</dbReference>
<dbReference type="InterPro" id="IPR001128">
    <property type="entry name" value="Cyt_P450"/>
</dbReference>
<evidence type="ECO:0000313" key="3">
    <source>
        <dbReference type="EMBL" id="KKK12315.1"/>
    </source>
</evidence>
<reference evidence="3 4" key="1">
    <citation type="submission" date="2015-02" db="EMBL/GenBank/DDBJ databases">
        <title>Draft Genome Sequences of Two Closely-Related Aflatoxigenic Aspergillus Species Obtained from the Cote d'Ivoire.</title>
        <authorList>
            <person name="Moore G.G."/>
            <person name="Beltz S.B."/>
            <person name="Mack B.M."/>
        </authorList>
    </citation>
    <scope>NUCLEOTIDE SEQUENCE [LARGE SCALE GENOMIC DNA]</scope>
    <source>
        <strain evidence="3 4">SRRC1468</strain>
    </source>
</reference>
<dbReference type="STRING" id="308745.A0A0F8W332"/>
<dbReference type="PRINTS" id="PR00385">
    <property type="entry name" value="P450"/>
</dbReference>
<dbReference type="InterPro" id="IPR052988">
    <property type="entry name" value="Oryzine_lactonohydrolase"/>
</dbReference>
<dbReference type="PANTHER" id="PTHR47064">
    <property type="entry name" value="PUTATIVE (AFU_ORTHOLOGUE AFUA_1G08990)-RELATED"/>
    <property type="match status" value="1"/>
</dbReference>
<keyword evidence="1" id="KW-0408">Iron</keyword>
<dbReference type="GO" id="GO:0016705">
    <property type="term" value="F:oxidoreductase activity, acting on paired donors, with incorporation or reduction of molecular oxygen"/>
    <property type="evidence" value="ECO:0007669"/>
    <property type="project" value="InterPro"/>
</dbReference>
<dbReference type="FunFam" id="1.10.630.10:FF:000051">
    <property type="entry name" value="Cytochrome P450 monooxygenase (Fum15)"/>
    <property type="match status" value="1"/>
</dbReference>
<evidence type="ECO:0000256" key="1">
    <source>
        <dbReference type="PIRSR" id="PIRSR602401-1"/>
    </source>
</evidence>
<keyword evidence="1" id="KW-0479">Metal-binding</keyword>
<keyword evidence="4" id="KW-1185">Reference proteome</keyword>
<dbReference type="Gene3D" id="1.10.630.10">
    <property type="entry name" value="Cytochrome P450"/>
    <property type="match status" value="1"/>
</dbReference>
<dbReference type="PRINTS" id="PR00463">
    <property type="entry name" value="EP450I"/>
</dbReference>
<dbReference type="SUPFAM" id="SSF63829">
    <property type="entry name" value="Calcium-dependent phosphotriesterase"/>
    <property type="match status" value="1"/>
</dbReference>
<dbReference type="Proteomes" id="UP000034291">
    <property type="component" value="Unassembled WGS sequence"/>
</dbReference>
<name>A0A0F8W332_9EURO</name>
<dbReference type="PANTHER" id="PTHR47064:SF2">
    <property type="entry name" value="SMP-30_GLUCONOLACTONASE_LRE-LIKE REGION DOMAIN-CONTAINING PROTEIN-RELATED"/>
    <property type="match status" value="1"/>
</dbReference>
<dbReference type="GO" id="GO:0020037">
    <property type="term" value="F:heme binding"/>
    <property type="evidence" value="ECO:0007669"/>
    <property type="project" value="InterPro"/>
</dbReference>
<dbReference type="Pfam" id="PF08450">
    <property type="entry name" value="SGL"/>
    <property type="match status" value="1"/>
</dbReference>
<dbReference type="InterPro" id="IPR013658">
    <property type="entry name" value="SGL"/>
</dbReference>
<dbReference type="OrthoDB" id="1470350at2759"/>
<dbReference type="CDD" id="cd11069">
    <property type="entry name" value="CYP_FUM15-like"/>
    <property type="match status" value="1"/>
</dbReference>
<accession>A0A0F8W332</accession>
<dbReference type="InterPro" id="IPR002401">
    <property type="entry name" value="Cyt_P450_E_grp-I"/>
</dbReference>
<organism evidence="3 4">
    <name type="scientific">Aspergillus rambellii</name>
    <dbReference type="NCBI Taxonomy" id="308745"/>
    <lineage>
        <taxon>Eukaryota</taxon>
        <taxon>Fungi</taxon>
        <taxon>Dikarya</taxon>
        <taxon>Ascomycota</taxon>
        <taxon>Pezizomycotina</taxon>
        <taxon>Eurotiomycetes</taxon>
        <taxon>Eurotiomycetidae</taxon>
        <taxon>Eurotiales</taxon>
        <taxon>Aspergillaceae</taxon>
        <taxon>Aspergillus</taxon>
        <taxon>Aspergillus subgen. Nidulantes</taxon>
    </lineage>
</organism>